<dbReference type="Gene3D" id="3.40.50.620">
    <property type="entry name" value="HUPs"/>
    <property type="match status" value="1"/>
</dbReference>
<evidence type="ECO:0000256" key="8">
    <source>
        <dbReference type="RuleBase" id="RU363037"/>
    </source>
</evidence>
<dbReference type="InterPro" id="IPR020058">
    <property type="entry name" value="Glu/Gln-tRNA-synth_Ib_cat-dom"/>
</dbReference>
<dbReference type="InterPro" id="IPR000924">
    <property type="entry name" value="Glu/Gln-tRNA-synth"/>
</dbReference>
<name>A0A2Z3GU04_9BACT</name>
<dbReference type="GO" id="GO:0005524">
    <property type="term" value="F:ATP binding"/>
    <property type="evidence" value="ECO:0007669"/>
    <property type="project" value="UniProtKB-KW"/>
</dbReference>
<feature type="short sequence motif" description="'KMSKS' region" evidence="7">
    <location>
        <begin position="242"/>
        <end position="246"/>
    </location>
</feature>
<feature type="binding site" evidence="7">
    <location>
        <position position="126"/>
    </location>
    <ligand>
        <name>Zn(2+)</name>
        <dbReference type="ChEBI" id="CHEBI:29105"/>
    </ligand>
</feature>
<evidence type="ECO:0000313" key="11">
    <source>
        <dbReference type="Proteomes" id="UP000245802"/>
    </source>
</evidence>
<dbReference type="GO" id="GO:0006424">
    <property type="term" value="P:glutamyl-tRNA aminoacylation"/>
    <property type="evidence" value="ECO:0007669"/>
    <property type="project" value="InterPro"/>
</dbReference>
<feature type="binding site" evidence="7">
    <location>
        <position position="204"/>
    </location>
    <ligand>
        <name>L-glutamate</name>
        <dbReference type="ChEBI" id="CHEBI:29985"/>
    </ligand>
</feature>
<accession>A0A2Z3GU04</accession>
<keyword evidence="6 7" id="KW-0030">Aminoacyl-tRNA synthetase</keyword>
<evidence type="ECO:0000256" key="4">
    <source>
        <dbReference type="ARBA" id="ARBA00022833"/>
    </source>
</evidence>
<dbReference type="Proteomes" id="UP000245802">
    <property type="component" value="Chromosome"/>
</dbReference>
<dbReference type="RefSeq" id="WP_029600855.1">
    <property type="nucleotide sequence ID" value="NZ_CP025958.1"/>
</dbReference>
<keyword evidence="8" id="KW-0648">Protein biosynthesis</keyword>
<proteinExistence type="inferred from homology"/>
<feature type="binding site" evidence="7">
    <location>
        <position position="245"/>
    </location>
    <ligand>
        <name>ATP</name>
        <dbReference type="ChEBI" id="CHEBI:30616"/>
    </ligand>
</feature>
<feature type="binding site" evidence="7">
    <location>
        <begin position="8"/>
        <end position="12"/>
    </location>
    <ligand>
        <name>L-glutamate</name>
        <dbReference type="ChEBI" id="CHEBI:29985"/>
    </ligand>
</feature>
<keyword evidence="1 7" id="KW-0436">Ligase</keyword>
<dbReference type="PRINTS" id="PR00987">
    <property type="entry name" value="TRNASYNTHGLU"/>
</dbReference>
<keyword evidence="5 7" id="KW-0067">ATP-binding</keyword>
<dbReference type="InterPro" id="IPR022380">
    <property type="entry name" value="Glu-Q_tRNA(Asp)_Synthase"/>
</dbReference>
<gene>
    <name evidence="7" type="primary">gluQ</name>
    <name evidence="10" type="ORF">C1280_06755</name>
</gene>
<feature type="binding site" evidence="7">
    <location>
        <position position="122"/>
    </location>
    <ligand>
        <name>Zn(2+)</name>
        <dbReference type="ChEBI" id="CHEBI:29105"/>
    </ligand>
</feature>
<evidence type="ECO:0000256" key="1">
    <source>
        <dbReference type="ARBA" id="ARBA00022598"/>
    </source>
</evidence>
<dbReference type="AlphaFoldDB" id="A0A2Z3GU04"/>
<evidence type="ECO:0000256" key="6">
    <source>
        <dbReference type="ARBA" id="ARBA00023146"/>
    </source>
</evidence>
<dbReference type="NCBIfam" id="TIGR03838">
    <property type="entry name" value="queuosine_YadB"/>
    <property type="match status" value="1"/>
</dbReference>
<feature type="binding site" evidence="7">
    <location>
        <position position="100"/>
    </location>
    <ligand>
        <name>Zn(2+)</name>
        <dbReference type="ChEBI" id="CHEBI:29105"/>
    </ligand>
</feature>
<keyword evidence="4 7" id="KW-0862">Zinc</keyword>
<feature type="binding site" evidence="7">
    <location>
        <position position="186"/>
    </location>
    <ligand>
        <name>L-glutamate</name>
        <dbReference type="ChEBI" id="CHEBI:29985"/>
    </ligand>
</feature>
<comment type="function">
    <text evidence="7">Catalyzes the tRNA-independent activation of glutamate in presence of ATP and the subsequent transfer of glutamate onto a tRNA(Asp). Glutamate is transferred on the 2-amino-5-(4,5-dihydroxy-2-cyclopenten-1-yl) moiety of the queuosine in the wobble position of the QUC anticodon.</text>
</comment>
<dbReference type="PANTHER" id="PTHR43311">
    <property type="entry name" value="GLUTAMATE--TRNA LIGASE"/>
    <property type="match status" value="1"/>
</dbReference>
<comment type="cofactor">
    <cofactor evidence="7">
        <name>Zn(2+)</name>
        <dbReference type="ChEBI" id="CHEBI:29105"/>
    </cofactor>
    <text evidence="7">Binds 1 zinc ion per subunit.</text>
</comment>
<dbReference type="EC" id="6.1.1.-" evidence="7"/>
<dbReference type="InterPro" id="IPR014729">
    <property type="entry name" value="Rossmann-like_a/b/a_fold"/>
</dbReference>
<dbReference type="GO" id="GO:0008270">
    <property type="term" value="F:zinc ion binding"/>
    <property type="evidence" value="ECO:0007669"/>
    <property type="project" value="UniProtKB-UniRule"/>
</dbReference>
<feature type="binding site" evidence="7">
    <location>
        <position position="102"/>
    </location>
    <ligand>
        <name>Zn(2+)</name>
        <dbReference type="ChEBI" id="CHEBI:29105"/>
    </ligand>
</feature>
<dbReference type="GO" id="GO:0006400">
    <property type="term" value="P:tRNA modification"/>
    <property type="evidence" value="ECO:0007669"/>
    <property type="project" value="InterPro"/>
</dbReference>
<feature type="binding site" evidence="7">
    <location>
        <position position="44"/>
    </location>
    <ligand>
        <name>L-glutamate</name>
        <dbReference type="ChEBI" id="CHEBI:29985"/>
    </ligand>
</feature>
<keyword evidence="3 7" id="KW-0547">Nucleotide-binding</keyword>
<feature type="domain" description="Glutamyl/glutaminyl-tRNA synthetase class Ib catalytic" evidence="9">
    <location>
        <begin position="7"/>
        <end position="273"/>
    </location>
</feature>
<dbReference type="NCBIfam" id="NF004315">
    <property type="entry name" value="PRK05710.1-4"/>
    <property type="match status" value="1"/>
</dbReference>
<dbReference type="PANTHER" id="PTHR43311:SF1">
    <property type="entry name" value="GLUTAMYL-Q TRNA(ASP) SYNTHETASE"/>
    <property type="match status" value="1"/>
</dbReference>
<dbReference type="GO" id="GO:0005829">
    <property type="term" value="C:cytosol"/>
    <property type="evidence" value="ECO:0007669"/>
    <property type="project" value="TreeGrafter"/>
</dbReference>
<evidence type="ECO:0000256" key="2">
    <source>
        <dbReference type="ARBA" id="ARBA00022723"/>
    </source>
</evidence>
<keyword evidence="2 7" id="KW-0479">Metal-binding</keyword>
<dbReference type="EMBL" id="CP025958">
    <property type="protein sequence ID" value="AWM36748.1"/>
    <property type="molecule type" value="Genomic_DNA"/>
</dbReference>
<keyword evidence="11" id="KW-1185">Reference proteome</keyword>
<dbReference type="KEGG" id="gog:C1280_06755"/>
<dbReference type="GO" id="GO:0004818">
    <property type="term" value="F:glutamate-tRNA ligase activity"/>
    <property type="evidence" value="ECO:0007669"/>
    <property type="project" value="TreeGrafter"/>
</dbReference>
<dbReference type="OrthoDB" id="9807503at2"/>
<dbReference type="InterPro" id="IPR049940">
    <property type="entry name" value="GluQ/Sye"/>
</dbReference>
<evidence type="ECO:0000256" key="5">
    <source>
        <dbReference type="ARBA" id="ARBA00022840"/>
    </source>
</evidence>
<dbReference type="SUPFAM" id="SSF52374">
    <property type="entry name" value="Nucleotidylyl transferase"/>
    <property type="match status" value="1"/>
</dbReference>
<dbReference type="HAMAP" id="MF_01428">
    <property type="entry name" value="Glu_Q_tRNA_synth"/>
    <property type="match status" value="1"/>
</dbReference>
<comment type="similarity">
    <text evidence="7">Belongs to the class-I aminoacyl-tRNA synthetase family. GluQ subfamily.</text>
</comment>
<dbReference type="NCBIfam" id="NF004314">
    <property type="entry name" value="PRK05710.1-3"/>
    <property type="match status" value="1"/>
</dbReference>
<evidence type="ECO:0000256" key="3">
    <source>
        <dbReference type="ARBA" id="ARBA00022741"/>
    </source>
</evidence>
<evidence type="ECO:0000256" key="7">
    <source>
        <dbReference type="HAMAP-Rule" id="MF_01428"/>
    </source>
</evidence>
<protein>
    <recommendedName>
        <fullName evidence="7">Glutamyl-Q tRNA(Asp) synthetase</fullName>
        <shortName evidence="7">Glu-Q-RSs</shortName>
        <ecNumber evidence="7">6.1.1.-</ecNumber>
    </recommendedName>
</protein>
<feature type="short sequence motif" description="'HIGH' region" evidence="7">
    <location>
        <begin position="11"/>
        <end position="21"/>
    </location>
</feature>
<sequence>MSTALTGRLAPSPTGAQHVGNARTYLVAWLAARAGGGTVRVRIEDIDSPRIKPGAAEQALDDLRWLGLDWDGEVVTQTTRLPLYEAALETLKQAEQIYPCTCTRSDIASAASAPHAGEEVTYPGTCAHRSAADAVVLQRDGKPFAWRFRVADSPAFTDLFAGEQQIDLKHAGGDFVVWKSAGTPAYQLAVVVDDAAMGVTEVVRGDDLIPSTPRQLLLYRALGLAPPAFAHVPLVVGADGRRLAKRHGDTRLAALRSAGVKPEALLGLLGWSCGWLDRPEPVRARDLIARFRLETIPKRTFVLTADLLSAIGYAG</sequence>
<evidence type="ECO:0000313" key="10">
    <source>
        <dbReference type="EMBL" id="AWM36748.1"/>
    </source>
</evidence>
<reference evidence="10 11" key="1">
    <citation type="submission" date="2018-01" db="EMBL/GenBank/DDBJ databases">
        <title>G. obscuriglobus.</title>
        <authorList>
            <person name="Franke J."/>
            <person name="Blomberg W."/>
            <person name="Selmecki A."/>
        </authorList>
    </citation>
    <scope>NUCLEOTIDE SEQUENCE [LARGE SCALE GENOMIC DNA]</scope>
    <source>
        <strain evidence="10 11">DSM 5831</strain>
    </source>
</reference>
<evidence type="ECO:0000259" key="9">
    <source>
        <dbReference type="Pfam" id="PF00749"/>
    </source>
</evidence>
<dbReference type="Pfam" id="PF00749">
    <property type="entry name" value="tRNA-synt_1c"/>
    <property type="match status" value="1"/>
</dbReference>
<organism evidence="10 11">
    <name type="scientific">Gemmata obscuriglobus</name>
    <dbReference type="NCBI Taxonomy" id="114"/>
    <lineage>
        <taxon>Bacteria</taxon>
        <taxon>Pseudomonadati</taxon>
        <taxon>Planctomycetota</taxon>
        <taxon>Planctomycetia</taxon>
        <taxon>Gemmatales</taxon>
        <taxon>Gemmataceae</taxon>
        <taxon>Gemmata</taxon>
    </lineage>
</organism>